<keyword evidence="4 5" id="KW-0472">Membrane</keyword>
<keyword evidence="2 5" id="KW-0812">Transmembrane</keyword>
<feature type="transmembrane region" description="Helical" evidence="5">
    <location>
        <begin position="33"/>
        <end position="53"/>
    </location>
</feature>
<evidence type="ECO:0000313" key="8">
    <source>
        <dbReference type="Proteomes" id="UP000319213"/>
    </source>
</evidence>
<evidence type="ECO:0000256" key="4">
    <source>
        <dbReference type="ARBA" id="ARBA00023136"/>
    </source>
</evidence>
<feature type="transmembrane region" description="Helical" evidence="5">
    <location>
        <begin position="109"/>
        <end position="133"/>
    </location>
</feature>
<keyword evidence="3 5" id="KW-1133">Transmembrane helix</keyword>
<feature type="transmembrane region" description="Helical" evidence="5">
    <location>
        <begin position="245"/>
        <end position="268"/>
    </location>
</feature>
<dbReference type="RefSeq" id="WP_142260606.1">
    <property type="nucleotide sequence ID" value="NZ_BMPV01000005.1"/>
</dbReference>
<comment type="subcellular location">
    <subcellularLocation>
        <location evidence="1">Membrane</location>
        <topology evidence="1">Multi-pass membrane protein</topology>
    </subcellularLocation>
</comment>
<dbReference type="GO" id="GO:0140359">
    <property type="term" value="F:ABC-type transporter activity"/>
    <property type="evidence" value="ECO:0007669"/>
    <property type="project" value="InterPro"/>
</dbReference>
<proteinExistence type="predicted"/>
<keyword evidence="8" id="KW-1185">Reference proteome</keyword>
<name>A0A543J1S5_9ACTN</name>
<dbReference type="GO" id="GO:0016020">
    <property type="term" value="C:membrane"/>
    <property type="evidence" value="ECO:0007669"/>
    <property type="project" value="UniProtKB-SubCell"/>
</dbReference>
<organism evidence="7 8">
    <name type="scientific">Thermopolyspora flexuosa</name>
    <dbReference type="NCBI Taxonomy" id="103836"/>
    <lineage>
        <taxon>Bacteria</taxon>
        <taxon>Bacillati</taxon>
        <taxon>Actinomycetota</taxon>
        <taxon>Actinomycetes</taxon>
        <taxon>Streptosporangiales</taxon>
        <taxon>Streptosporangiaceae</taxon>
        <taxon>Thermopolyspora</taxon>
    </lineage>
</organism>
<evidence type="ECO:0000313" key="7">
    <source>
        <dbReference type="EMBL" id="TQM76774.1"/>
    </source>
</evidence>
<accession>A0A543J1S5</accession>
<comment type="caution">
    <text evidence="7">The sequence shown here is derived from an EMBL/GenBank/DDBJ whole genome shotgun (WGS) entry which is preliminary data.</text>
</comment>
<dbReference type="PANTHER" id="PTHR43229">
    <property type="entry name" value="NODULATION PROTEIN J"/>
    <property type="match status" value="1"/>
</dbReference>
<dbReference type="EMBL" id="VFPQ01000001">
    <property type="protein sequence ID" value="TQM76774.1"/>
    <property type="molecule type" value="Genomic_DNA"/>
</dbReference>
<dbReference type="PANTHER" id="PTHR43229:SF2">
    <property type="entry name" value="NODULATION PROTEIN J"/>
    <property type="match status" value="1"/>
</dbReference>
<feature type="transmembrane region" description="Helical" evidence="5">
    <location>
        <begin position="65"/>
        <end position="88"/>
    </location>
</feature>
<reference evidence="7 8" key="1">
    <citation type="submission" date="2019-06" db="EMBL/GenBank/DDBJ databases">
        <title>Sequencing the genomes of 1000 actinobacteria strains.</title>
        <authorList>
            <person name="Klenk H.-P."/>
        </authorList>
    </citation>
    <scope>NUCLEOTIDE SEQUENCE [LARGE SCALE GENOMIC DNA]</scope>
    <source>
        <strain evidence="7 8">DSM 43186</strain>
    </source>
</reference>
<protein>
    <submittedName>
        <fullName evidence="7">ABC-2 type transport system permease protein</fullName>
    </submittedName>
</protein>
<feature type="domain" description="ABC-2 type transporter transmembrane" evidence="6">
    <location>
        <begin position="73"/>
        <end position="264"/>
    </location>
</feature>
<sequence>MTGTALGTVLADVRHAVRLARLDLRLLGRNQTAMVNVVLLPVLMGWMSSRLMPEGEPVAGVPAEIFVLTGLPGLMMSFAIFVNLVNNFTARREELVLKRLYGGLTSPAAIFGGAALSAFLVYLAQVALLTVWIVRVEGGSPPANLPLLLLASVLGAAVITLLAAAFSGITRTAELAQVTVLPVLLVMIAGAPLFVPVAQMPGALRILAELVPITPVVEITRTAFLGADHIGDLGEPLSFAEQWDAALPSLAILAGWLVVAALLARWLFRWDTRRG</sequence>
<evidence type="ECO:0000256" key="2">
    <source>
        <dbReference type="ARBA" id="ARBA00022692"/>
    </source>
</evidence>
<dbReference type="Proteomes" id="UP000319213">
    <property type="component" value="Unassembled WGS sequence"/>
</dbReference>
<evidence type="ECO:0000259" key="6">
    <source>
        <dbReference type="Pfam" id="PF12698"/>
    </source>
</evidence>
<evidence type="ECO:0000256" key="5">
    <source>
        <dbReference type="SAM" id="Phobius"/>
    </source>
</evidence>
<feature type="transmembrane region" description="Helical" evidence="5">
    <location>
        <begin position="178"/>
        <end position="198"/>
    </location>
</feature>
<dbReference type="InterPro" id="IPR051784">
    <property type="entry name" value="Nod_factor_ABC_transporter"/>
</dbReference>
<feature type="transmembrane region" description="Helical" evidence="5">
    <location>
        <begin position="145"/>
        <end position="166"/>
    </location>
</feature>
<gene>
    <name evidence="7" type="ORF">FHX40_3522</name>
</gene>
<dbReference type="Pfam" id="PF12698">
    <property type="entry name" value="ABC2_membrane_3"/>
    <property type="match status" value="1"/>
</dbReference>
<dbReference type="OrthoDB" id="3399482at2"/>
<evidence type="ECO:0000256" key="3">
    <source>
        <dbReference type="ARBA" id="ARBA00022989"/>
    </source>
</evidence>
<evidence type="ECO:0000256" key="1">
    <source>
        <dbReference type="ARBA" id="ARBA00004141"/>
    </source>
</evidence>
<dbReference type="InterPro" id="IPR013525">
    <property type="entry name" value="ABC2_TM"/>
</dbReference>
<dbReference type="AlphaFoldDB" id="A0A543J1S5"/>